<dbReference type="Proteomes" id="UP000184546">
    <property type="component" value="Unassembled WGS sequence"/>
</dbReference>
<feature type="compositionally biased region" description="Low complexity" evidence="2">
    <location>
        <begin position="244"/>
        <end position="270"/>
    </location>
</feature>
<keyword evidence="5" id="KW-1185">Reference proteome</keyword>
<feature type="coiled-coil region" evidence="1">
    <location>
        <begin position="442"/>
        <end position="474"/>
    </location>
</feature>
<evidence type="ECO:0000259" key="3">
    <source>
        <dbReference type="Pfam" id="PF15460"/>
    </source>
</evidence>
<reference evidence="5" key="1">
    <citation type="journal article" date="2017" name="Genome Biol.">
        <title>Comparative genomics reveals high biological diversity and specific adaptations in the industrially and medically important fungal genus Aspergillus.</title>
        <authorList>
            <person name="de Vries R.P."/>
            <person name="Riley R."/>
            <person name="Wiebenga A."/>
            <person name="Aguilar-Osorio G."/>
            <person name="Amillis S."/>
            <person name="Uchima C.A."/>
            <person name="Anderluh G."/>
            <person name="Asadollahi M."/>
            <person name="Askin M."/>
            <person name="Barry K."/>
            <person name="Battaglia E."/>
            <person name="Bayram O."/>
            <person name="Benocci T."/>
            <person name="Braus-Stromeyer S.A."/>
            <person name="Caldana C."/>
            <person name="Canovas D."/>
            <person name="Cerqueira G.C."/>
            <person name="Chen F."/>
            <person name="Chen W."/>
            <person name="Choi C."/>
            <person name="Clum A."/>
            <person name="Dos Santos R.A."/>
            <person name="Damasio A.R."/>
            <person name="Diallinas G."/>
            <person name="Emri T."/>
            <person name="Fekete E."/>
            <person name="Flipphi M."/>
            <person name="Freyberg S."/>
            <person name="Gallo A."/>
            <person name="Gournas C."/>
            <person name="Habgood R."/>
            <person name="Hainaut M."/>
            <person name="Harispe M.L."/>
            <person name="Henrissat B."/>
            <person name="Hilden K.S."/>
            <person name="Hope R."/>
            <person name="Hossain A."/>
            <person name="Karabika E."/>
            <person name="Karaffa L."/>
            <person name="Karanyi Z."/>
            <person name="Krasevec N."/>
            <person name="Kuo A."/>
            <person name="Kusch H."/>
            <person name="LaButti K."/>
            <person name="Lagendijk E.L."/>
            <person name="Lapidus A."/>
            <person name="Levasseur A."/>
            <person name="Lindquist E."/>
            <person name="Lipzen A."/>
            <person name="Logrieco A.F."/>
            <person name="MacCabe A."/>
            <person name="Maekelae M.R."/>
            <person name="Malavazi I."/>
            <person name="Melin P."/>
            <person name="Meyer V."/>
            <person name="Mielnichuk N."/>
            <person name="Miskei M."/>
            <person name="Molnar A.P."/>
            <person name="Mule G."/>
            <person name="Ngan C.Y."/>
            <person name="Orejas M."/>
            <person name="Orosz E."/>
            <person name="Ouedraogo J.P."/>
            <person name="Overkamp K.M."/>
            <person name="Park H.-S."/>
            <person name="Perrone G."/>
            <person name="Piumi F."/>
            <person name="Punt P.J."/>
            <person name="Ram A.F."/>
            <person name="Ramon A."/>
            <person name="Rauscher S."/>
            <person name="Record E."/>
            <person name="Riano-Pachon D.M."/>
            <person name="Robert V."/>
            <person name="Roehrig J."/>
            <person name="Ruller R."/>
            <person name="Salamov A."/>
            <person name="Salih N.S."/>
            <person name="Samson R.A."/>
            <person name="Sandor E."/>
            <person name="Sanguinetti M."/>
            <person name="Schuetze T."/>
            <person name="Sepcic K."/>
            <person name="Shelest E."/>
            <person name="Sherlock G."/>
            <person name="Sophianopoulou V."/>
            <person name="Squina F.M."/>
            <person name="Sun H."/>
            <person name="Susca A."/>
            <person name="Todd R.B."/>
            <person name="Tsang A."/>
            <person name="Unkles S.E."/>
            <person name="van de Wiele N."/>
            <person name="van Rossen-Uffink D."/>
            <person name="Oliveira J.V."/>
            <person name="Vesth T.C."/>
            <person name="Visser J."/>
            <person name="Yu J.-H."/>
            <person name="Zhou M."/>
            <person name="Andersen M.R."/>
            <person name="Archer D.B."/>
            <person name="Baker S.E."/>
            <person name="Benoit I."/>
            <person name="Brakhage A.A."/>
            <person name="Braus G.H."/>
            <person name="Fischer R."/>
            <person name="Frisvad J.C."/>
            <person name="Goldman G.H."/>
            <person name="Houbraken J."/>
            <person name="Oakley B."/>
            <person name="Pocsi I."/>
            <person name="Scazzocchio C."/>
            <person name="Seiboth B."/>
            <person name="vanKuyk P.A."/>
            <person name="Wortman J."/>
            <person name="Dyer P.S."/>
            <person name="Grigoriev I.V."/>
        </authorList>
    </citation>
    <scope>NUCLEOTIDE SEQUENCE [LARGE SCALE GENOMIC DNA]</scope>
    <source>
        <strain evidence="5">ATCC 16872 / CBS 172.66 / WB 5094</strain>
    </source>
</reference>
<name>A0A1L9WPV6_ASPA1</name>
<dbReference type="EMBL" id="KV878980">
    <property type="protein sequence ID" value="OJJ98204.1"/>
    <property type="molecule type" value="Genomic_DNA"/>
</dbReference>
<dbReference type="PANTHER" id="PTHR38422">
    <property type="entry name" value="SOMETHING ABOUT SILENCING PROTEIN 4"/>
    <property type="match status" value="1"/>
</dbReference>
<feature type="compositionally biased region" description="Basic residues" evidence="2">
    <location>
        <begin position="724"/>
        <end position="734"/>
    </location>
</feature>
<feature type="compositionally biased region" description="Basic and acidic residues" evidence="2">
    <location>
        <begin position="518"/>
        <end position="529"/>
    </location>
</feature>
<dbReference type="RefSeq" id="XP_020054544.1">
    <property type="nucleotide sequence ID" value="XM_020196479.1"/>
</dbReference>
<sequence>MVTSETGLPPSFLNYYIQLLRTFLKLSRSLTFSLPKSQTATSKLHCLVAFLVPPSSFRKPTTLIINLSGTWKRRNLKLPQVLRSEHAPVAVANLLPLSSSSPLLMSARVSLPRTLDPPPAKRARLQESSSSSRRRKSSPDLLDVTNSHSHPRPSHISSPSPAASSAPSPHAKVASGAQSRRALTRRPLVSSNTTTSPLSPNTPRHSERRRILRHETPVNTLPSFYLHQERESPDPLDTISPSVSRRISPAGRSSAPSSSAAAAATAASSARRPRRQAPPSAPDATPIQEDSPAAVTQKSNRSTRSAVASQPAAESPSNARESRRSLRSNDTGSRARSELAAYFPNYEELLSLEPPKTEFLAGSTTIKLIEDLPVPIVARIKSNSELDLDRPFGNPLINLHNCEVIALPEPASSPSPPSDPSADPIPEDPLDESIFFRAHRRNERQEKQLRNIERDRAQHEKQNLDRLLDELQGHDWLRIMGISSHTEQDKKLYEPKRDYFIREISAVLQKFKIWKEEEKRRKVDKDKPAEQIPADAKEATATTTTAAAAAAAAEERSTADAEGEGAAGHTTAAADGGGGDAQSYSGDPPDPNDVDAWAARQLLQEARSATTATGPTGKKPRTTLTAPKRATITAYFQKAGSSTTTTTSTTTVPPSSLPPPPPSDPEKPLTSFFTDSDTRKAALSAYRTGARTPYAFGHRIPDFQPRDFELPPDMLTPEAIDSCRRKKRRMRRASRGSNEL</sequence>
<dbReference type="STRING" id="690307.A0A1L9WPV6"/>
<dbReference type="Pfam" id="PF15460">
    <property type="entry name" value="SAS4"/>
    <property type="match status" value="1"/>
</dbReference>
<proteinExistence type="predicted"/>
<evidence type="ECO:0000256" key="1">
    <source>
        <dbReference type="SAM" id="Coils"/>
    </source>
</evidence>
<evidence type="ECO:0000256" key="2">
    <source>
        <dbReference type="SAM" id="MobiDB-lite"/>
    </source>
</evidence>
<feature type="compositionally biased region" description="Polar residues" evidence="2">
    <location>
        <begin position="294"/>
        <end position="308"/>
    </location>
</feature>
<protein>
    <recommendedName>
        <fullName evidence="3">Something about silencing protein 4 domain-containing protein</fullName>
    </recommendedName>
</protein>
<dbReference type="OMA" id="PEAIDSC"/>
<evidence type="ECO:0000313" key="5">
    <source>
        <dbReference type="Proteomes" id="UP000184546"/>
    </source>
</evidence>
<dbReference type="GeneID" id="30970293"/>
<dbReference type="GO" id="GO:0033255">
    <property type="term" value="C:SAS acetyltransferase complex"/>
    <property type="evidence" value="ECO:0007669"/>
    <property type="project" value="InterPro"/>
</dbReference>
<organism evidence="4 5">
    <name type="scientific">Aspergillus aculeatus (strain ATCC 16872 / CBS 172.66 / WB 5094)</name>
    <dbReference type="NCBI Taxonomy" id="690307"/>
    <lineage>
        <taxon>Eukaryota</taxon>
        <taxon>Fungi</taxon>
        <taxon>Dikarya</taxon>
        <taxon>Ascomycota</taxon>
        <taxon>Pezizomycotina</taxon>
        <taxon>Eurotiomycetes</taxon>
        <taxon>Eurotiomycetidae</taxon>
        <taxon>Eurotiales</taxon>
        <taxon>Aspergillaceae</taxon>
        <taxon>Aspergillus</taxon>
        <taxon>Aspergillus subgen. Circumdati</taxon>
    </lineage>
</organism>
<feature type="region of interest" description="Disordered" evidence="2">
    <location>
        <begin position="407"/>
        <end position="429"/>
    </location>
</feature>
<feature type="compositionally biased region" description="Low complexity" evidence="2">
    <location>
        <begin position="539"/>
        <end position="552"/>
    </location>
</feature>
<feature type="compositionally biased region" description="Low complexity" evidence="2">
    <location>
        <begin position="641"/>
        <end position="654"/>
    </location>
</feature>
<feature type="compositionally biased region" description="Low complexity" evidence="2">
    <location>
        <begin position="187"/>
        <end position="203"/>
    </location>
</feature>
<feature type="compositionally biased region" description="Low complexity" evidence="2">
    <location>
        <begin position="154"/>
        <end position="171"/>
    </location>
</feature>
<dbReference type="VEuPathDB" id="FungiDB:ASPACDRAFT_121923"/>
<feature type="region of interest" description="Disordered" evidence="2">
    <location>
        <begin position="705"/>
        <end position="740"/>
    </location>
</feature>
<feature type="region of interest" description="Disordered" evidence="2">
    <location>
        <begin position="518"/>
        <end position="676"/>
    </location>
</feature>
<keyword evidence="1" id="KW-0175">Coiled coil</keyword>
<accession>A0A1L9WPV6</accession>
<dbReference type="GO" id="GO:0004402">
    <property type="term" value="F:histone acetyltransferase activity"/>
    <property type="evidence" value="ECO:0007669"/>
    <property type="project" value="TreeGrafter"/>
</dbReference>
<dbReference type="InterPro" id="IPR038988">
    <property type="entry name" value="Sas4"/>
</dbReference>
<evidence type="ECO:0000313" key="4">
    <source>
        <dbReference type="EMBL" id="OJJ98204.1"/>
    </source>
</evidence>
<dbReference type="OrthoDB" id="1938992at2759"/>
<dbReference type="PANTHER" id="PTHR38422:SF1">
    <property type="entry name" value="SOMETHING ABOUT SILENCING PROTEIN 4"/>
    <property type="match status" value="1"/>
</dbReference>
<gene>
    <name evidence="4" type="ORF">ASPACDRAFT_121923</name>
</gene>
<dbReference type="InterPro" id="IPR029184">
    <property type="entry name" value="Sas4_dom"/>
</dbReference>
<feature type="region of interest" description="Disordered" evidence="2">
    <location>
        <begin position="111"/>
        <end position="335"/>
    </location>
</feature>
<dbReference type="AlphaFoldDB" id="A0A1L9WPV6"/>
<feature type="domain" description="Something about silencing protein 4" evidence="3">
    <location>
        <begin position="428"/>
        <end position="522"/>
    </location>
</feature>